<organism evidence="1 2">
    <name type="scientific">Streptomyces zinciresistens K42</name>
    <dbReference type="NCBI Taxonomy" id="700597"/>
    <lineage>
        <taxon>Bacteria</taxon>
        <taxon>Bacillati</taxon>
        <taxon>Actinomycetota</taxon>
        <taxon>Actinomycetes</taxon>
        <taxon>Kitasatosporales</taxon>
        <taxon>Streptomycetaceae</taxon>
        <taxon>Streptomyces</taxon>
    </lineage>
</organism>
<evidence type="ECO:0000313" key="1">
    <source>
        <dbReference type="EMBL" id="EGX61840.1"/>
    </source>
</evidence>
<dbReference type="EMBL" id="AGBF01000001">
    <property type="protein sequence ID" value="EGX61840.1"/>
    <property type="molecule type" value="Genomic_DNA"/>
</dbReference>
<dbReference type="RefSeq" id="WP_007490585.1">
    <property type="nucleotide sequence ID" value="NZ_AGBF01000001.1"/>
</dbReference>
<gene>
    <name evidence="1" type="ORF">SZN_00725</name>
</gene>
<dbReference type="AlphaFoldDB" id="G2G3U4"/>
<comment type="caution">
    <text evidence="1">The sequence shown here is derived from an EMBL/GenBank/DDBJ whole genome shotgun (WGS) entry which is preliminary data.</text>
</comment>
<reference evidence="1 2" key="1">
    <citation type="submission" date="2011-08" db="EMBL/GenBank/DDBJ databases">
        <authorList>
            <person name="Lin Y."/>
            <person name="Hao X."/>
            <person name="Johnstone L."/>
            <person name="Miller S.J."/>
            <person name="Wei G."/>
            <person name="Rensing C."/>
        </authorList>
    </citation>
    <scope>NUCLEOTIDE SEQUENCE [LARGE SCALE GENOMIC DNA]</scope>
    <source>
        <strain evidence="1 2">K42</strain>
    </source>
</reference>
<dbReference type="Proteomes" id="UP000004217">
    <property type="component" value="Unassembled WGS sequence"/>
</dbReference>
<accession>G2G3U4</accession>
<evidence type="ECO:0000313" key="2">
    <source>
        <dbReference type="Proteomes" id="UP000004217"/>
    </source>
</evidence>
<proteinExistence type="predicted"/>
<sequence length="241" mass="25927">MTEERPVAWAQAVQRADEIAALGHHPADSWDGRAIRGVLAVALSGLAKRQERPVEEVDIGSVLWHLAQGPAMVYELGDELRLAAEETRAEWAWLTRPWPKEPSLANSDGMPRGIGRGSPLPAVDVVTLWAGSAARAALAAERPAGLAPRTRVQVIGGEDEGRNGEVVAPAWLMDDENRTVMPGPPPGYEVVLTIPGQVEARRTVMSTVEGDIRIEAPGPHGERVIIRAEDLKPEEPVPAAQ</sequence>
<name>G2G3U4_9ACTN</name>
<keyword evidence="2" id="KW-1185">Reference proteome</keyword>
<dbReference type="PATRIC" id="fig|700597.3.peg.136"/>
<protein>
    <submittedName>
        <fullName evidence="1">Uncharacterized protein</fullName>
    </submittedName>
</protein>
<dbReference type="OrthoDB" id="4151734at2"/>